<reference evidence="2 3" key="1">
    <citation type="submission" date="2021-06" db="EMBL/GenBank/DDBJ databases">
        <title>Caerostris extrusa draft genome.</title>
        <authorList>
            <person name="Kono N."/>
            <person name="Arakawa K."/>
        </authorList>
    </citation>
    <scope>NUCLEOTIDE SEQUENCE [LARGE SCALE GENOMIC DNA]</scope>
</reference>
<accession>A0AAV4ULQ6</accession>
<organism evidence="2 3">
    <name type="scientific">Caerostris extrusa</name>
    <name type="common">Bark spider</name>
    <name type="synonym">Caerostris bankana</name>
    <dbReference type="NCBI Taxonomy" id="172846"/>
    <lineage>
        <taxon>Eukaryota</taxon>
        <taxon>Metazoa</taxon>
        <taxon>Ecdysozoa</taxon>
        <taxon>Arthropoda</taxon>
        <taxon>Chelicerata</taxon>
        <taxon>Arachnida</taxon>
        <taxon>Araneae</taxon>
        <taxon>Araneomorphae</taxon>
        <taxon>Entelegynae</taxon>
        <taxon>Araneoidea</taxon>
        <taxon>Araneidae</taxon>
        <taxon>Caerostris</taxon>
    </lineage>
</organism>
<comment type="caution">
    <text evidence="2">The sequence shown here is derived from an EMBL/GenBank/DDBJ whole genome shotgun (WGS) entry which is preliminary data.</text>
</comment>
<feature type="chain" id="PRO_5043921246" evidence="1">
    <location>
        <begin position="23"/>
        <end position="138"/>
    </location>
</feature>
<name>A0AAV4ULQ6_CAEEX</name>
<dbReference type="AlphaFoldDB" id="A0AAV4ULQ6"/>
<evidence type="ECO:0000313" key="2">
    <source>
        <dbReference type="EMBL" id="GIY58867.1"/>
    </source>
</evidence>
<evidence type="ECO:0000313" key="3">
    <source>
        <dbReference type="Proteomes" id="UP001054945"/>
    </source>
</evidence>
<feature type="signal peptide" evidence="1">
    <location>
        <begin position="1"/>
        <end position="22"/>
    </location>
</feature>
<gene>
    <name evidence="2" type="ORF">CEXT_191941</name>
</gene>
<proteinExistence type="predicted"/>
<dbReference type="EMBL" id="BPLR01013119">
    <property type="protein sequence ID" value="GIY58867.1"/>
    <property type="molecule type" value="Genomic_DNA"/>
</dbReference>
<protein>
    <submittedName>
        <fullName evidence="2">Uncharacterized protein</fullName>
    </submittedName>
</protein>
<dbReference type="Proteomes" id="UP001054945">
    <property type="component" value="Unassembled WGS sequence"/>
</dbReference>
<keyword evidence="3" id="KW-1185">Reference proteome</keyword>
<sequence length="138" mass="15768">MHFLTLVTLQVVLIMGLDLAQADKYDDACNIAVFVLFVCFSDNDEEEAREKIFGCMTDDMFSDYDAIIESCNGPKMSSAEEIVEVWCNTSKEDLVEMGKCFEEKVEEQGKKIILSFTERGIRAKGQRRRVLFLFLKNA</sequence>
<evidence type="ECO:0000256" key="1">
    <source>
        <dbReference type="SAM" id="SignalP"/>
    </source>
</evidence>
<keyword evidence="1" id="KW-0732">Signal</keyword>